<proteinExistence type="predicted"/>
<keyword evidence="2" id="KW-0472">Membrane</keyword>
<feature type="transmembrane region" description="Helical" evidence="2">
    <location>
        <begin position="33"/>
        <end position="52"/>
    </location>
</feature>
<feature type="region of interest" description="Disordered" evidence="1">
    <location>
        <begin position="766"/>
        <end position="863"/>
    </location>
</feature>
<accession>A0A6L7G2M4</accession>
<dbReference type="EMBL" id="WUMU01000007">
    <property type="protein sequence ID" value="MXN18179.1"/>
    <property type="molecule type" value="Genomic_DNA"/>
</dbReference>
<evidence type="ECO:0000313" key="4">
    <source>
        <dbReference type="Proteomes" id="UP000477911"/>
    </source>
</evidence>
<sequence>MAENSDFDEILRRLKWPLRLTRVGLLAERFMRAFWPLWALCATVLALLMLGIQDSSNIVLVWSVGAGSFLAIVWFLIRGALRFRFPRREEALKRLDATLKGHPLQALGDDMASGGDDPGTRALWAAHRARMAARTRGAKAVRPDLNLTTRDPFGLRYVALLCLMTALLFGSFWRIGSVADMAPGGAAEAAAGPSWEGWVAPPPHTRLPVLYLPDIPAGTLQAPQGSKVTLRLYGPEGKLHVAEDVSGRVGDLPPSDANAQEFSVHQGGRIAIDGPGGRVWKVALIPDQKPKVEATGAAEASVEGQLSLPFHASDDYGVESGQARIVLDLPKVDRRYGLALDPEPRAAITVPLPMPISGSRADFNETLIENFSQHPWANMPVKVSLSVTDSAGQESTGPDYETVLVARRFFDPLAASLIEMRRDLLWNRANAPRISEVLKAITWNDGGAIRSDEMKGRIRDIAGSLEHKASLSDEIVDDTAKSLWDLAIQLEDGDLDDAKERMNRAQERLEEAMRNGASDQEIAKLMQELRDATQDYMRQLAQQAARQSEQNPNQPPMDMQNALQMNQDDLQKMMDRIQELMQQGRMAEAQEALRELQKLMENMQVTQGQGGQGQQSPGQQAMDGLGETLRNQQGLSDDAFRSLQDQFNPGQGGQGQPGQRPGDQPGQPGQGGQQGGNQMGDGSGSGQGSQGQQGQGSDADALAQRQQALRDELQRQRGNLPGAGTEAGRAARDSLDRADRAMREAEGALREGDLAQAIDNQATAMEALREGMRSLGEAMAEAERQMQGQQGQAQGNDGGKQNDPLGRNAGSNGMLGNDREMLNGELDNDQRARDLLDEIRRRSAQNDRSEEERDYLNRLLDRF</sequence>
<feature type="compositionally biased region" description="Low complexity" evidence="1">
    <location>
        <begin position="695"/>
        <end position="707"/>
    </location>
</feature>
<organism evidence="3 4">
    <name type="scientific">Pseudooceanicola albus</name>
    <dbReference type="NCBI Taxonomy" id="2692189"/>
    <lineage>
        <taxon>Bacteria</taxon>
        <taxon>Pseudomonadati</taxon>
        <taxon>Pseudomonadota</taxon>
        <taxon>Alphaproteobacteria</taxon>
        <taxon>Rhodobacterales</taxon>
        <taxon>Paracoccaceae</taxon>
        <taxon>Pseudooceanicola</taxon>
    </lineage>
</organism>
<evidence type="ECO:0000256" key="2">
    <source>
        <dbReference type="SAM" id="Phobius"/>
    </source>
</evidence>
<evidence type="ECO:0000313" key="3">
    <source>
        <dbReference type="EMBL" id="MXN18179.1"/>
    </source>
</evidence>
<comment type="caution">
    <text evidence="3">The sequence shown here is derived from an EMBL/GenBank/DDBJ whole genome shotgun (WGS) entry which is preliminary data.</text>
</comment>
<evidence type="ECO:0000256" key="1">
    <source>
        <dbReference type="SAM" id="MobiDB-lite"/>
    </source>
</evidence>
<dbReference type="RefSeq" id="WP_160894224.1">
    <property type="nucleotide sequence ID" value="NZ_WUMU01000007.1"/>
</dbReference>
<dbReference type="Proteomes" id="UP000477911">
    <property type="component" value="Unassembled WGS sequence"/>
</dbReference>
<feature type="compositionally biased region" description="Basic and acidic residues" evidence="1">
    <location>
        <begin position="729"/>
        <end position="753"/>
    </location>
</feature>
<dbReference type="InterPro" id="IPR012683">
    <property type="entry name" value="CHP02302_TM"/>
</dbReference>
<feature type="transmembrane region" description="Helical" evidence="2">
    <location>
        <begin position="58"/>
        <end position="77"/>
    </location>
</feature>
<feature type="compositionally biased region" description="Low complexity" evidence="1">
    <location>
        <begin position="657"/>
        <end position="667"/>
    </location>
</feature>
<dbReference type="NCBIfam" id="TIGR02302">
    <property type="entry name" value="aProt_lowcomp"/>
    <property type="match status" value="1"/>
</dbReference>
<keyword evidence="4" id="KW-1185">Reference proteome</keyword>
<keyword evidence="2" id="KW-0812">Transmembrane</keyword>
<feature type="compositionally biased region" description="Basic and acidic residues" evidence="1">
    <location>
        <begin position="817"/>
        <end position="863"/>
    </location>
</feature>
<feature type="compositionally biased region" description="Polar residues" evidence="1">
    <location>
        <begin position="541"/>
        <end position="552"/>
    </location>
</feature>
<reference evidence="3 4" key="1">
    <citation type="submission" date="2019-12" db="EMBL/GenBank/DDBJ databases">
        <authorList>
            <person name="Li M."/>
        </authorList>
    </citation>
    <scope>NUCLEOTIDE SEQUENCE [LARGE SCALE GENOMIC DNA]</scope>
    <source>
        <strain evidence="3 4">GBMRC 2024</strain>
    </source>
</reference>
<keyword evidence="2" id="KW-1133">Transmembrane helix</keyword>
<feature type="transmembrane region" description="Helical" evidence="2">
    <location>
        <begin position="155"/>
        <end position="173"/>
    </location>
</feature>
<protein>
    <submittedName>
        <fullName evidence="3">TIGR02302 family protein</fullName>
    </submittedName>
</protein>
<feature type="region of interest" description="Disordered" evidence="1">
    <location>
        <begin position="605"/>
        <end position="624"/>
    </location>
</feature>
<dbReference type="AlphaFoldDB" id="A0A6L7G2M4"/>
<gene>
    <name evidence="3" type="ORF">GR170_10055</name>
</gene>
<name>A0A6L7G2M4_9RHOB</name>
<feature type="compositionally biased region" description="Low complexity" evidence="1">
    <location>
        <begin position="785"/>
        <end position="795"/>
    </location>
</feature>
<feature type="compositionally biased region" description="Gly residues" evidence="1">
    <location>
        <begin position="668"/>
        <end position="694"/>
    </location>
</feature>
<feature type="region of interest" description="Disordered" evidence="1">
    <location>
        <begin position="541"/>
        <end position="560"/>
    </location>
</feature>
<feature type="region of interest" description="Disordered" evidence="1">
    <location>
        <begin position="643"/>
        <end position="754"/>
    </location>
</feature>
<dbReference type="Pfam" id="PF13779">
    <property type="entry name" value="DUF4175"/>
    <property type="match status" value="1"/>
</dbReference>